<dbReference type="OrthoDB" id="5344355at2"/>
<dbReference type="RefSeq" id="WP_091362187.1">
    <property type="nucleotide sequence ID" value="NZ_AP025284.1"/>
</dbReference>
<name>A0A1H9M9D3_9GAMM</name>
<organism evidence="1 2">
    <name type="scientific">Amphritea atlantica</name>
    <dbReference type="NCBI Taxonomy" id="355243"/>
    <lineage>
        <taxon>Bacteria</taxon>
        <taxon>Pseudomonadati</taxon>
        <taxon>Pseudomonadota</taxon>
        <taxon>Gammaproteobacteria</taxon>
        <taxon>Oceanospirillales</taxon>
        <taxon>Oceanospirillaceae</taxon>
        <taxon>Amphritea</taxon>
    </lineage>
</organism>
<proteinExistence type="predicted"/>
<dbReference type="AlphaFoldDB" id="A0A1H9M9D3"/>
<accession>A0A1H9M9D3</accession>
<evidence type="ECO:0008006" key="3">
    <source>
        <dbReference type="Google" id="ProtNLM"/>
    </source>
</evidence>
<dbReference type="Proteomes" id="UP000198749">
    <property type="component" value="Unassembled WGS sequence"/>
</dbReference>
<keyword evidence="2" id="KW-1185">Reference proteome</keyword>
<dbReference type="Gene3D" id="1.10.287.3020">
    <property type="match status" value="1"/>
</dbReference>
<dbReference type="EMBL" id="FOGB01000024">
    <property type="protein sequence ID" value="SER20067.1"/>
    <property type="molecule type" value="Genomic_DNA"/>
</dbReference>
<reference evidence="2" key="1">
    <citation type="submission" date="2016-10" db="EMBL/GenBank/DDBJ databases">
        <authorList>
            <person name="Varghese N."/>
            <person name="Submissions S."/>
        </authorList>
    </citation>
    <scope>NUCLEOTIDE SEQUENCE [LARGE SCALE GENOMIC DNA]</scope>
    <source>
        <strain evidence="2">DSM 18887</strain>
    </source>
</reference>
<protein>
    <recommendedName>
        <fullName evidence="3">DUF3144 domain-containing protein</fullName>
    </recommendedName>
</protein>
<evidence type="ECO:0000313" key="1">
    <source>
        <dbReference type="EMBL" id="SER20067.1"/>
    </source>
</evidence>
<sequence>MNDENLFDEQFLDVTNKLIGIANEMGEKYGEHKASVAFIYAAARYNGYIAASSVTSAEELEAKRSKAVEYFTDRFRQLYDGNLQEYVANFDEYMGKADADSSASNG</sequence>
<evidence type="ECO:0000313" key="2">
    <source>
        <dbReference type="Proteomes" id="UP000198749"/>
    </source>
</evidence>
<dbReference type="InterPro" id="IPR021490">
    <property type="entry name" value="DUF3144"/>
</dbReference>
<dbReference type="STRING" id="355243.SAMN03080615_04316"/>
<dbReference type="Pfam" id="PF11342">
    <property type="entry name" value="DUF3144"/>
    <property type="match status" value="1"/>
</dbReference>
<gene>
    <name evidence="1" type="ORF">SAMN03080615_04316</name>
</gene>